<keyword evidence="1" id="KW-0732">Signal</keyword>
<gene>
    <name evidence="2" type="ORF">AT9943_LOCUS3069</name>
</gene>
<feature type="signal peptide" evidence="1">
    <location>
        <begin position="1"/>
        <end position="18"/>
    </location>
</feature>
<feature type="chain" id="PRO_5028979022" evidence="1">
    <location>
        <begin position="19"/>
        <end position="73"/>
    </location>
</feature>
<dbReference type="AlphaFoldDB" id="A0A7G2DY90"/>
<accession>A0A7G2DY90</accession>
<dbReference type="Proteomes" id="UP000516314">
    <property type="component" value="Chromosome 1"/>
</dbReference>
<proteinExistence type="predicted"/>
<evidence type="ECO:0000256" key="1">
    <source>
        <dbReference type="SAM" id="SignalP"/>
    </source>
</evidence>
<name>A0A7G2DY90_ARATH</name>
<sequence>MNCYFLLLLLKLNNAVGANGSGKSNVLYGEIEPLEFLVSDAVSHNLCGFGCCCCSKAQGLETQTEAKEKPKEK</sequence>
<dbReference type="EMBL" id="LR881466">
    <property type="protein sequence ID" value="CAD5314645.1"/>
    <property type="molecule type" value="Genomic_DNA"/>
</dbReference>
<organism evidence="2 3">
    <name type="scientific">Arabidopsis thaliana</name>
    <name type="common">Mouse-ear cress</name>
    <dbReference type="NCBI Taxonomy" id="3702"/>
    <lineage>
        <taxon>Eukaryota</taxon>
        <taxon>Viridiplantae</taxon>
        <taxon>Streptophyta</taxon>
        <taxon>Embryophyta</taxon>
        <taxon>Tracheophyta</taxon>
        <taxon>Spermatophyta</taxon>
        <taxon>Magnoliopsida</taxon>
        <taxon>eudicotyledons</taxon>
        <taxon>Gunneridae</taxon>
        <taxon>Pentapetalae</taxon>
        <taxon>rosids</taxon>
        <taxon>malvids</taxon>
        <taxon>Brassicales</taxon>
        <taxon>Brassicaceae</taxon>
        <taxon>Camelineae</taxon>
        <taxon>Arabidopsis</taxon>
    </lineage>
</organism>
<protein>
    <submittedName>
        <fullName evidence="2">(thale cress) hypothetical protein</fullName>
    </submittedName>
</protein>
<reference evidence="2 3" key="1">
    <citation type="submission" date="2020-09" db="EMBL/GenBank/DDBJ databases">
        <authorList>
            <person name="Ashkenazy H."/>
        </authorList>
    </citation>
    <scope>NUCLEOTIDE SEQUENCE [LARGE SCALE GENOMIC DNA]</scope>
    <source>
        <strain evidence="3">cv. Cdm-0</strain>
    </source>
</reference>
<evidence type="ECO:0000313" key="3">
    <source>
        <dbReference type="Proteomes" id="UP000516314"/>
    </source>
</evidence>
<evidence type="ECO:0000313" key="2">
    <source>
        <dbReference type="EMBL" id="CAD5314645.1"/>
    </source>
</evidence>